<dbReference type="PANTHER" id="PTHR30151:SF0">
    <property type="entry name" value="ABC TRANSPORTER PERMEASE PROTEIN MJ0413-RELATED"/>
    <property type="match status" value="1"/>
</dbReference>
<feature type="transmembrane region" description="Helical" evidence="7">
    <location>
        <begin position="222"/>
        <end position="240"/>
    </location>
</feature>
<dbReference type="RefSeq" id="WP_049990257.1">
    <property type="nucleotide sequence ID" value="NZ_FOIS01000001.1"/>
</dbReference>
<dbReference type="GO" id="GO:0055085">
    <property type="term" value="P:transmembrane transport"/>
    <property type="evidence" value="ECO:0007669"/>
    <property type="project" value="InterPro"/>
</dbReference>
<evidence type="ECO:0000259" key="8">
    <source>
        <dbReference type="PROSITE" id="PS50928"/>
    </source>
</evidence>
<dbReference type="eggNOG" id="arCOG00169">
    <property type="taxonomic scope" value="Archaea"/>
</dbReference>
<feature type="transmembrane region" description="Helical" evidence="7">
    <location>
        <begin position="98"/>
        <end position="118"/>
    </location>
</feature>
<evidence type="ECO:0000256" key="2">
    <source>
        <dbReference type="ARBA" id="ARBA00022448"/>
    </source>
</evidence>
<dbReference type="PANTHER" id="PTHR30151">
    <property type="entry name" value="ALKANE SULFONATE ABC TRANSPORTER-RELATED, MEMBRANE SUBUNIT"/>
    <property type="match status" value="1"/>
</dbReference>
<dbReference type="InterPro" id="IPR000515">
    <property type="entry name" value="MetI-like"/>
</dbReference>
<dbReference type="OrthoDB" id="50379at2157"/>
<gene>
    <name evidence="9" type="ORF">SAMN05216285_0077</name>
</gene>
<feature type="domain" description="ABC transmembrane type-1" evidence="8">
    <location>
        <begin position="60"/>
        <end position="238"/>
    </location>
</feature>
<accession>A0A1I0LYF8</accession>
<keyword evidence="3" id="KW-1003">Cell membrane</keyword>
<keyword evidence="6 7" id="KW-0472">Membrane</keyword>
<dbReference type="Pfam" id="PF00528">
    <property type="entry name" value="BPD_transp_1"/>
    <property type="match status" value="1"/>
</dbReference>
<feature type="transmembrane region" description="Helical" evidence="7">
    <location>
        <begin position="12"/>
        <end position="32"/>
    </location>
</feature>
<feature type="transmembrane region" description="Helical" evidence="7">
    <location>
        <begin position="63"/>
        <end position="86"/>
    </location>
</feature>
<proteinExistence type="inferred from homology"/>
<keyword evidence="10" id="KW-1185">Reference proteome</keyword>
<evidence type="ECO:0000256" key="3">
    <source>
        <dbReference type="ARBA" id="ARBA00022475"/>
    </source>
</evidence>
<evidence type="ECO:0000313" key="10">
    <source>
        <dbReference type="Proteomes" id="UP000183275"/>
    </source>
</evidence>
<feature type="transmembrane region" description="Helical" evidence="7">
    <location>
        <begin position="124"/>
        <end position="142"/>
    </location>
</feature>
<dbReference type="GO" id="GO:0005886">
    <property type="term" value="C:plasma membrane"/>
    <property type="evidence" value="ECO:0007669"/>
    <property type="project" value="UniProtKB-SubCell"/>
</dbReference>
<sequence>MALNPNRRRDQRLMQAGFGLLLVGLWTVAGLLSPRIFPYPWLIAEAMIEQFASGAMTAALADALQAIVVGYLLAVVVGIGIGLGMGLNDFVEAFMDPYLDALYALPFAAIIPAMILWFGTGFQIRVVVVFGFAVFPIVINTLEGARSIPQNLSELAQSFDAGRFYTIRHIIVPYELPYILAGLRLGSGLAVRGLVVTELLVAVTGFGQLITQWSAAFRMEGVVSVVLVLMALGVLFTWGLGQVEKRAIEWDVSAVNN</sequence>
<dbReference type="AlphaFoldDB" id="A0A1I0LYF8"/>
<dbReference type="SUPFAM" id="SSF161098">
    <property type="entry name" value="MetI-like"/>
    <property type="match status" value="1"/>
</dbReference>
<name>A0A1I0LYF8_9EURY</name>
<evidence type="ECO:0000256" key="4">
    <source>
        <dbReference type="ARBA" id="ARBA00022692"/>
    </source>
</evidence>
<reference evidence="10" key="1">
    <citation type="submission" date="2016-10" db="EMBL/GenBank/DDBJ databases">
        <authorList>
            <person name="Varghese N."/>
        </authorList>
    </citation>
    <scope>NUCLEOTIDE SEQUENCE [LARGE SCALE GENOMIC DNA]</scope>
    <source>
        <strain evidence="10">CGMCC 1.12284</strain>
    </source>
</reference>
<evidence type="ECO:0000256" key="7">
    <source>
        <dbReference type="RuleBase" id="RU363032"/>
    </source>
</evidence>
<dbReference type="EMBL" id="FOIS01000001">
    <property type="protein sequence ID" value="SEV80167.1"/>
    <property type="molecule type" value="Genomic_DNA"/>
</dbReference>
<dbReference type="STRING" id="1202768.SAMN05216285_0077"/>
<comment type="similarity">
    <text evidence="7">Belongs to the binding-protein-dependent transport system permease family.</text>
</comment>
<evidence type="ECO:0000256" key="1">
    <source>
        <dbReference type="ARBA" id="ARBA00004651"/>
    </source>
</evidence>
<dbReference type="InterPro" id="IPR035906">
    <property type="entry name" value="MetI-like_sf"/>
</dbReference>
<dbReference type="CDD" id="cd06261">
    <property type="entry name" value="TM_PBP2"/>
    <property type="match status" value="1"/>
</dbReference>
<dbReference type="Proteomes" id="UP000183275">
    <property type="component" value="Unassembled WGS sequence"/>
</dbReference>
<comment type="subcellular location">
    <subcellularLocation>
        <location evidence="1 7">Cell membrane</location>
        <topology evidence="1 7">Multi-pass membrane protein</topology>
    </subcellularLocation>
</comment>
<dbReference type="PROSITE" id="PS50928">
    <property type="entry name" value="ABC_TM1"/>
    <property type="match status" value="1"/>
</dbReference>
<keyword evidence="5 7" id="KW-1133">Transmembrane helix</keyword>
<feature type="transmembrane region" description="Helical" evidence="7">
    <location>
        <begin position="189"/>
        <end position="210"/>
    </location>
</feature>
<evidence type="ECO:0000313" key="9">
    <source>
        <dbReference type="EMBL" id="SEV80167.1"/>
    </source>
</evidence>
<dbReference type="Gene3D" id="1.10.3720.10">
    <property type="entry name" value="MetI-like"/>
    <property type="match status" value="1"/>
</dbReference>
<protein>
    <submittedName>
        <fullName evidence="9">NitT/TauT family transport system permease protein</fullName>
    </submittedName>
</protein>
<evidence type="ECO:0000256" key="5">
    <source>
        <dbReference type="ARBA" id="ARBA00022989"/>
    </source>
</evidence>
<keyword evidence="4 7" id="KW-0812">Transmembrane</keyword>
<keyword evidence="2 7" id="KW-0813">Transport</keyword>
<organism evidence="9 10">
    <name type="scientific">Natrinema salifodinae</name>
    <dbReference type="NCBI Taxonomy" id="1202768"/>
    <lineage>
        <taxon>Archaea</taxon>
        <taxon>Methanobacteriati</taxon>
        <taxon>Methanobacteriota</taxon>
        <taxon>Stenosarchaea group</taxon>
        <taxon>Halobacteria</taxon>
        <taxon>Halobacteriales</taxon>
        <taxon>Natrialbaceae</taxon>
        <taxon>Natrinema</taxon>
    </lineage>
</organism>
<evidence type="ECO:0000256" key="6">
    <source>
        <dbReference type="ARBA" id="ARBA00023136"/>
    </source>
</evidence>